<evidence type="ECO:0000313" key="3">
    <source>
        <dbReference type="EMBL" id="CAF4093558.1"/>
    </source>
</evidence>
<evidence type="ECO:0000313" key="4">
    <source>
        <dbReference type="Proteomes" id="UP000663891"/>
    </source>
</evidence>
<dbReference type="PANTHER" id="PTHR36649">
    <property type="entry name" value="UBIQUITIN-LIKE DOMAIN-CONTAINING PROTEIN"/>
    <property type="match status" value="1"/>
</dbReference>
<gene>
    <name evidence="3" type="ORF">OKA104_LOCUS35283</name>
    <name evidence="2" type="ORF">VCS650_LOCUS34920</name>
</gene>
<comment type="caution">
    <text evidence="2">The sequence shown here is derived from an EMBL/GenBank/DDBJ whole genome shotgun (WGS) entry which is preliminary data.</text>
</comment>
<dbReference type="Proteomes" id="UP000663881">
    <property type="component" value="Unassembled WGS sequence"/>
</dbReference>
<dbReference type="Proteomes" id="UP000663891">
    <property type="component" value="Unassembled WGS sequence"/>
</dbReference>
<evidence type="ECO:0000259" key="1">
    <source>
        <dbReference type="Pfam" id="PF00644"/>
    </source>
</evidence>
<evidence type="ECO:0000313" key="2">
    <source>
        <dbReference type="EMBL" id="CAF1372123.1"/>
    </source>
</evidence>
<dbReference type="EMBL" id="CAJNON010000760">
    <property type="protein sequence ID" value="CAF1372123.1"/>
    <property type="molecule type" value="Genomic_DNA"/>
</dbReference>
<dbReference type="PANTHER" id="PTHR36649:SF28">
    <property type="entry name" value="UBIQUITIN-LIKE DOMAIN-CONTAINING PROTEIN"/>
    <property type="match status" value="1"/>
</dbReference>
<accession>A0A815IS77</accession>
<dbReference type="AlphaFoldDB" id="A0A815IS77"/>
<dbReference type="InterPro" id="IPR012317">
    <property type="entry name" value="Poly(ADP-ribose)pol_cat_dom"/>
</dbReference>
<dbReference type="Pfam" id="PF00644">
    <property type="entry name" value="PARP"/>
    <property type="match status" value="1"/>
</dbReference>
<dbReference type="SUPFAM" id="SSF56399">
    <property type="entry name" value="ADP-ribosylation"/>
    <property type="match status" value="1"/>
</dbReference>
<name>A0A815IS77_9BILA</name>
<dbReference type="EMBL" id="CAJOAY010005057">
    <property type="protein sequence ID" value="CAF4093558.1"/>
    <property type="molecule type" value="Genomic_DNA"/>
</dbReference>
<proteinExistence type="predicted"/>
<reference evidence="2" key="1">
    <citation type="submission" date="2021-02" db="EMBL/GenBank/DDBJ databases">
        <authorList>
            <person name="Nowell W R."/>
        </authorList>
    </citation>
    <scope>NUCLEOTIDE SEQUENCE</scope>
</reference>
<dbReference type="OrthoDB" id="428577at2759"/>
<dbReference type="GO" id="GO:0003950">
    <property type="term" value="F:NAD+ poly-ADP-ribosyltransferase activity"/>
    <property type="evidence" value="ECO:0007669"/>
    <property type="project" value="InterPro"/>
</dbReference>
<sequence length="244" mass="27911">MNKNNEGYEYGSRQLNQNKKHSFATDFIHDYLQLDDSMFSHRDDCYYLNNHCHIEERGGHRYLRPSHCSKFVLKQGKHLFHDYTWSYSYHGTSPKNVDSIVKYGLKIPGNSAGNVKINVANGSAFGNGIYSAKIPLYSQLYAPPVQWQGKYVQTIFMLRKDAKRTNITDIEGCYTQSMLGRSDIHKLYDGKIANHEIQWMTVDESAVVLHALLIKVHDSNPMAEGGEYEIVGKILDEKLAKITV</sequence>
<organism evidence="2 4">
    <name type="scientific">Adineta steineri</name>
    <dbReference type="NCBI Taxonomy" id="433720"/>
    <lineage>
        <taxon>Eukaryota</taxon>
        <taxon>Metazoa</taxon>
        <taxon>Spiralia</taxon>
        <taxon>Gnathifera</taxon>
        <taxon>Rotifera</taxon>
        <taxon>Eurotatoria</taxon>
        <taxon>Bdelloidea</taxon>
        <taxon>Adinetida</taxon>
        <taxon>Adinetidae</taxon>
        <taxon>Adineta</taxon>
    </lineage>
</organism>
<dbReference type="Gene3D" id="3.90.228.10">
    <property type="match status" value="1"/>
</dbReference>
<feature type="domain" description="PARP catalytic" evidence="1">
    <location>
        <begin position="87"/>
        <end position="149"/>
    </location>
</feature>
<protein>
    <recommendedName>
        <fullName evidence="1">PARP catalytic domain-containing protein</fullName>
    </recommendedName>
</protein>